<dbReference type="GO" id="GO:0005789">
    <property type="term" value="C:endoplasmic reticulum membrane"/>
    <property type="evidence" value="ECO:0007669"/>
    <property type="project" value="UniProtKB-SubCell"/>
</dbReference>
<evidence type="ECO:0000256" key="11">
    <source>
        <dbReference type="ARBA" id="ARBA00023166"/>
    </source>
</evidence>
<evidence type="ECO:0000313" key="15">
    <source>
        <dbReference type="Proteomes" id="UP000198372"/>
    </source>
</evidence>
<dbReference type="STRING" id="269621.A0A238FB32"/>
<evidence type="ECO:0000256" key="2">
    <source>
        <dbReference type="ARBA" id="ARBA00005377"/>
    </source>
</evidence>
<dbReference type="AlphaFoldDB" id="A0A238FB32"/>
<proteinExistence type="inferred from homology"/>
<evidence type="ECO:0000256" key="1">
    <source>
        <dbReference type="ARBA" id="ARBA00004477"/>
    </source>
</evidence>
<keyword evidence="6" id="KW-0752">Steroid biosynthesis</keyword>
<organism evidence="14 15">
    <name type="scientific">Microbotryum intermedium</name>
    <dbReference type="NCBI Taxonomy" id="269621"/>
    <lineage>
        <taxon>Eukaryota</taxon>
        <taxon>Fungi</taxon>
        <taxon>Dikarya</taxon>
        <taxon>Basidiomycota</taxon>
        <taxon>Pucciniomycotina</taxon>
        <taxon>Microbotryomycetes</taxon>
        <taxon>Microbotryales</taxon>
        <taxon>Microbotryaceae</taxon>
        <taxon>Microbotryum</taxon>
    </lineage>
</organism>
<sequence>MSSIQAYLPPASQGYLPYWMLFVASLAVFNSIQNFVTTSLTRRVYARSPASVTPLQARTFAVWTLASAAIRIYAAYNISLKPMYDLAMISYVISLSHFTLEWLVFRTVALGGGLISPLIVACEWANFIDLDDQA</sequence>
<dbReference type="GO" id="GO:0016126">
    <property type="term" value="P:sterol biosynthetic process"/>
    <property type="evidence" value="ECO:0007669"/>
    <property type="project" value="UniProtKB-KW"/>
</dbReference>
<keyword evidence="7 13" id="KW-1133">Transmembrane helix</keyword>
<evidence type="ECO:0000256" key="3">
    <source>
        <dbReference type="ARBA" id="ARBA00022516"/>
    </source>
</evidence>
<keyword evidence="15" id="KW-1185">Reference proteome</keyword>
<evidence type="ECO:0000256" key="9">
    <source>
        <dbReference type="ARBA" id="ARBA00023098"/>
    </source>
</evidence>
<reference evidence="15" key="1">
    <citation type="submission" date="2016-09" db="EMBL/GenBank/DDBJ databases">
        <authorList>
            <person name="Jeantristanb JTB J.-T."/>
            <person name="Ricardo R."/>
        </authorList>
    </citation>
    <scope>NUCLEOTIDE SEQUENCE [LARGE SCALE GENOMIC DNA]</scope>
</reference>
<keyword evidence="12" id="KW-0753">Steroid metabolism</keyword>
<keyword evidence="4 13" id="KW-0812">Transmembrane</keyword>
<dbReference type="Pfam" id="PF03694">
    <property type="entry name" value="Erg28"/>
    <property type="match status" value="1"/>
</dbReference>
<dbReference type="GO" id="GO:0030674">
    <property type="term" value="F:protein-macromolecule adaptor activity"/>
    <property type="evidence" value="ECO:0007669"/>
    <property type="project" value="TreeGrafter"/>
</dbReference>
<evidence type="ECO:0000256" key="4">
    <source>
        <dbReference type="ARBA" id="ARBA00022692"/>
    </source>
</evidence>
<keyword evidence="8" id="KW-0756">Sterol biosynthesis</keyword>
<comment type="subcellular location">
    <subcellularLocation>
        <location evidence="1">Endoplasmic reticulum membrane</location>
        <topology evidence="1">Multi-pass membrane protein</topology>
    </subcellularLocation>
</comment>
<keyword evidence="3" id="KW-0444">Lipid biosynthesis</keyword>
<evidence type="ECO:0000256" key="7">
    <source>
        <dbReference type="ARBA" id="ARBA00022989"/>
    </source>
</evidence>
<dbReference type="PANTHER" id="PTHR15451:SF19">
    <property type="entry name" value="ERGOSTEROL BIOSYNTHETIC PROTEIN 28 HOMOLOG"/>
    <property type="match status" value="1"/>
</dbReference>
<evidence type="ECO:0000256" key="8">
    <source>
        <dbReference type="ARBA" id="ARBA00023011"/>
    </source>
</evidence>
<dbReference type="InterPro" id="IPR005352">
    <property type="entry name" value="Erg28"/>
</dbReference>
<name>A0A238FB32_9BASI</name>
<evidence type="ECO:0000256" key="12">
    <source>
        <dbReference type="ARBA" id="ARBA00023221"/>
    </source>
</evidence>
<dbReference type="PANTHER" id="PTHR15451">
    <property type="entry name" value="ERGOSTEROL BIOSYNTHETIC PROTEIN 28-RELATED"/>
    <property type="match status" value="1"/>
</dbReference>
<evidence type="ECO:0000313" key="14">
    <source>
        <dbReference type="EMBL" id="SCV69989.1"/>
    </source>
</evidence>
<accession>A0A238FB32</accession>
<keyword evidence="10 13" id="KW-0472">Membrane</keyword>
<evidence type="ECO:0000256" key="6">
    <source>
        <dbReference type="ARBA" id="ARBA00022955"/>
    </source>
</evidence>
<gene>
    <name evidence="14" type="ORF">BQ2448_1383</name>
</gene>
<keyword evidence="5" id="KW-0256">Endoplasmic reticulum</keyword>
<evidence type="ECO:0000256" key="5">
    <source>
        <dbReference type="ARBA" id="ARBA00022824"/>
    </source>
</evidence>
<dbReference type="OrthoDB" id="6485510at2759"/>
<comment type="similarity">
    <text evidence="2">Belongs to the ERG28 family.</text>
</comment>
<dbReference type="Proteomes" id="UP000198372">
    <property type="component" value="Unassembled WGS sequence"/>
</dbReference>
<keyword evidence="11" id="KW-1207">Sterol metabolism</keyword>
<evidence type="ECO:0000256" key="10">
    <source>
        <dbReference type="ARBA" id="ARBA00023136"/>
    </source>
</evidence>
<keyword evidence="9" id="KW-0443">Lipid metabolism</keyword>
<protein>
    <submittedName>
        <fullName evidence="14">BQ2448_1383 protein</fullName>
    </submittedName>
</protein>
<dbReference type="EMBL" id="FMSP01000005">
    <property type="protein sequence ID" value="SCV69989.1"/>
    <property type="molecule type" value="Genomic_DNA"/>
</dbReference>
<feature type="transmembrane region" description="Helical" evidence="13">
    <location>
        <begin position="16"/>
        <end position="36"/>
    </location>
</feature>
<evidence type="ECO:0000256" key="13">
    <source>
        <dbReference type="SAM" id="Phobius"/>
    </source>
</evidence>